<organism evidence="1 2">
    <name type="scientific">Blastomyces percursus</name>
    <dbReference type="NCBI Taxonomy" id="1658174"/>
    <lineage>
        <taxon>Eukaryota</taxon>
        <taxon>Fungi</taxon>
        <taxon>Dikarya</taxon>
        <taxon>Ascomycota</taxon>
        <taxon>Pezizomycotina</taxon>
        <taxon>Eurotiomycetes</taxon>
        <taxon>Eurotiomycetidae</taxon>
        <taxon>Onygenales</taxon>
        <taxon>Ajellomycetaceae</taxon>
        <taxon>Blastomyces</taxon>
    </lineage>
</organism>
<proteinExistence type="predicted"/>
<accession>A0A1J9R9E6</accession>
<comment type="caution">
    <text evidence="1">The sequence shown here is derived from an EMBL/GenBank/DDBJ whole genome shotgun (WGS) entry which is preliminary data.</text>
</comment>
<reference evidence="1 2" key="1">
    <citation type="submission" date="2015-08" db="EMBL/GenBank/DDBJ databases">
        <title>Emmonsia species relationships and genome sequence.</title>
        <authorList>
            <person name="Cuomo C.A."/>
            <person name="Schwartz I.S."/>
            <person name="Kenyon C."/>
            <person name="De Hoog G.S."/>
            <person name="Govender N.P."/>
            <person name="Botha A."/>
            <person name="Moreno L."/>
            <person name="De Vries M."/>
            <person name="Munoz J.F."/>
            <person name="Stielow J.B."/>
        </authorList>
    </citation>
    <scope>NUCLEOTIDE SEQUENCE [LARGE SCALE GENOMIC DNA]</scope>
    <source>
        <strain evidence="1 2">EI222</strain>
    </source>
</reference>
<dbReference type="EMBL" id="LGTZ01000528">
    <property type="protein sequence ID" value="OJD24604.1"/>
    <property type="molecule type" value="Genomic_DNA"/>
</dbReference>
<dbReference type="VEuPathDB" id="FungiDB:ACJ73_04036"/>
<sequence>MRKRHAKGQRGLRRGMAVRYGIGLVPQYLGGSGRVPDWNIRQRDQVLAQPASVTPGYVQPREITRVPAMSTDHDAQVLLRLSVRPSTVLQPPRLQDSKNPTKPSRHKSLQRVDLWGSMRLEAVTLWTGLLARNRLPVYDMYYGFIIGMYMYMDPGRGILATEIVVVGLVGNYP</sequence>
<protein>
    <submittedName>
        <fullName evidence="1">Uncharacterized protein</fullName>
    </submittedName>
</protein>
<gene>
    <name evidence="1" type="ORF">ACJ73_04036</name>
</gene>
<keyword evidence="2" id="KW-1185">Reference proteome</keyword>
<name>A0A1J9R9E6_9EURO</name>
<evidence type="ECO:0000313" key="1">
    <source>
        <dbReference type="EMBL" id="OJD24604.1"/>
    </source>
</evidence>
<dbReference type="AlphaFoldDB" id="A0A1J9R9E6"/>
<evidence type="ECO:0000313" key="2">
    <source>
        <dbReference type="Proteomes" id="UP000242791"/>
    </source>
</evidence>
<dbReference type="OrthoDB" id="10514452at2759"/>
<dbReference type="Proteomes" id="UP000242791">
    <property type="component" value="Unassembled WGS sequence"/>
</dbReference>
<feature type="non-terminal residue" evidence="1">
    <location>
        <position position="173"/>
    </location>
</feature>